<organism evidence="2 3">
    <name type="scientific">Anabarilius grahami</name>
    <name type="common">Kanglang fish</name>
    <name type="synonym">Barilius grahami</name>
    <dbReference type="NCBI Taxonomy" id="495550"/>
    <lineage>
        <taxon>Eukaryota</taxon>
        <taxon>Metazoa</taxon>
        <taxon>Chordata</taxon>
        <taxon>Craniata</taxon>
        <taxon>Vertebrata</taxon>
        <taxon>Euteleostomi</taxon>
        <taxon>Actinopterygii</taxon>
        <taxon>Neopterygii</taxon>
        <taxon>Teleostei</taxon>
        <taxon>Ostariophysi</taxon>
        <taxon>Cypriniformes</taxon>
        <taxon>Xenocyprididae</taxon>
        <taxon>Xenocypridinae</taxon>
        <taxon>Xenocypridinae incertae sedis</taxon>
        <taxon>Anabarilius</taxon>
    </lineage>
</organism>
<feature type="region of interest" description="Disordered" evidence="1">
    <location>
        <begin position="78"/>
        <end position="97"/>
    </location>
</feature>
<dbReference type="EMBL" id="RJVU01044706">
    <property type="protein sequence ID" value="ROL44731.1"/>
    <property type="molecule type" value="Genomic_DNA"/>
</dbReference>
<accession>A0A3N0YFU1</accession>
<comment type="caution">
    <text evidence="2">The sequence shown here is derived from an EMBL/GenBank/DDBJ whole genome shotgun (WGS) entry which is preliminary data.</text>
</comment>
<dbReference type="Proteomes" id="UP000281406">
    <property type="component" value="Unassembled WGS sequence"/>
</dbReference>
<proteinExistence type="predicted"/>
<sequence>MSRTTHPSPGETGGVRACDSFKSPQPGRRTSTLHLIELGNVPPPTCVTGAGYCDQSRNQDGEALGRQGDRKSLFIGKLQRQTARPTPAGNDMFIGSE</sequence>
<reference evidence="2 3" key="1">
    <citation type="submission" date="2018-10" db="EMBL/GenBank/DDBJ databases">
        <title>Genome assembly for a Yunnan-Guizhou Plateau 3E fish, Anabarilius grahami (Regan), and its evolutionary and genetic applications.</title>
        <authorList>
            <person name="Jiang W."/>
        </authorList>
    </citation>
    <scope>NUCLEOTIDE SEQUENCE [LARGE SCALE GENOMIC DNA]</scope>
    <source>
        <strain evidence="2">AG-KIZ</strain>
        <tissue evidence="2">Muscle</tissue>
    </source>
</reference>
<evidence type="ECO:0000256" key="1">
    <source>
        <dbReference type="SAM" id="MobiDB-lite"/>
    </source>
</evidence>
<evidence type="ECO:0000313" key="2">
    <source>
        <dbReference type="EMBL" id="ROL44731.1"/>
    </source>
</evidence>
<name>A0A3N0YFU1_ANAGA</name>
<gene>
    <name evidence="2" type="ORF">DPX16_18442</name>
</gene>
<protein>
    <submittedName>
        <fullName evidence="2">Uncharacterized protein</fullName>
    </submittedName>
</protein>
<dbReference type="AlphaFoldDB" id="A0A3N0YFU1"/>
<feature type="region of interest" description="Disordered" evidence="1">
    <location>
        <begin position="1"/>
        <end position="29"/>
    </location>
</feature>
<evidence type="ECO:0000313" key="3">
    <source>
        <dbReference type="Proteomes" id="UP000281406"/>
    </source>
</evidence>
<keyword evidence="3" id="KW-1185">Reference proteome</keyword>